<dbReference type="STRING" id="1408281.Epro_0696"/>
<dbReference type="InterPro" id="IPR050330">
    <property type="entry name" value="Bact_OuterMem_StrucFunc"/>
</dbReference>
<dbReference type="InterPro" id="IPR036709">
    <property type="entry name" value="Autotransporte_beta_dom_sf"/>
</dbReference>
<evidence type="ECO:0000256" key="1">
    <source>
        <dbReference type="ARBA" id="ARBA00004442"/>
    </source>
</evidence>
<feature type="region of interest" description="Disordered" evidence="7">
    <location>
        <begin position="1843"/>
        <end position="1869"/>
    </location>
</feature>
<dbReference type="Pfam" id="PF18760">
    <property type="entry name" value="ART-PolyVal"/>
    <property type="match status" value="1"/>
</dbReference>
<dbReference type="GO" id="GO:0051301">
    <property type="term" value="P:cell division"/>
    <property type="evidence" value="ECO:0007669"/>
    <property type="project" value="UniProtKB-KW"/>
</dbReference>
<dbReference type="InterPro" id="IPR005546">
    <property type="entry name" value="Autotransporte_beta"/>
</dbReference>
<dbReference type="PROSITE" id="PS51123">
    <property type="entry name" value="OMPA_2"/>
    <property type="match status" value="1"/>
</dbReference>
<name>A0A0G3WJL8_9BACT</name>
<dbReference type="KEGG" id="epo:Epro_0696"/>
<dbReference type="PRINTS" id="PR01021">
    <property type="entry name" value="OMPADOMAIN"/>
</dbReference>
<dbReference type="PANTHER" id="PTHR30329:SF21">
    <property type="entry name" value="LIPOPROTEIN YIAD-RELATED"/>
    <property type="match status" value="1"/>
</dbReference>
<dbReference type="InterPro" id="IPR043990">
    <property type="entry name" value="AC_1"/>
</dbReference>
<dbReference type="InterPro" id="IPR006665">
    <property type="entry name" value="OmpA-like"/>
</dbReference>
<evidence type="ECO:0000259" key="8">
    <source>
        <dbReference type="PROSITE" id="PS51123"/>
    </source>
</evidence>
<comment type="subcellular location">
    <subcellularLocation>
        <location evidence="1">Cell outer membrane</location>
    </subcellularLocation>
</comment>
<dbReference type="PRINTS" id="PR01484">
    <property type="entry name" value="PRTACTNFAMLY"/>
</dbReference>
<evidence type="ECO:0000256" key="2">
    <source>
        <dbReference type="ARBA" id="ARBA00022618"/>
    </source>
</evidence>
<accession>A0A0G3WJL8</accession>
<evidence type="ECO:0000256" key="4">
    <source>
        <dbReference type="ARBA" id="ARBA00023237"/>
    </source>
</evidence>
<keyword evidence="3 6" id="KW-0472">Membrane</keyword>
<protein>
    <submittedName>
        <fullName evidence="10">Uncharacterized protein</fullName>
    </submittedName>
</protein>
<dbReference type="CDD" id="cd00253">
    <property type="entry name" value="PL_Passenger_AT"/>
    <property type="match status" value="1"/>
</dbReference>
<dbReference type="Gene3D" id="2.160.20.20">
    <property type="match status" value="4"/>
</dbReference>
<evidence type="ECO:0000259" key="9">
    <source>
        <dbReference type="PROSITE" id="PS51208"/>
    </source>
</evidence>
<evidence type="ECO:0000256" key="7">
    <source>
        <dbReference type="SAM" id="MobiDB-lite"/>
    </source>
</evidence>
<dbReference type="PATRIC" id="fig|1408281.3.peg.712"/>
<dbReference type="Pfam" id="PF16168">
    <property type="entry name" value="AIDA"/>
    <property type="match status" value="2"/>
</dbReference>
<dbReference type="GO" id="GO:0009279">
    <property type="term" value="C:cell outer membrane"/>
    <property type="evidence" value="ECO:0007669"/>
    <property type="project" value="UniProtKB-SubCell"/>
</dbReference>
<dbReference type="SUPFAM" id="SSF103515">
    <property type="entry name" value="Autotransporter"/>
    <property type="match status" value="1"/>
</dbReference>
<dbReference type="InterPro" id="IPR049522">
    <property type="entry name" value="ART-PolyVal_dom"/>
</dbReference>
<feature type="domain" description="OmpA-like" evidence="8">
    <location>
        <begin position="1751"/>
        <end position="1868"/>
    </location>
</feature>
<dbReference type="Gene3D" id="2.40.128.130">
    <property type="entry name" value="Autotransporter beta-domain"/>
    <property type="match status" value="1"/>
</dbReference>
<dbReference type="InterPro" id="IPR014169">
    <property type="entry name" value="Pal_lipo_C"/>
</dbReference>
<evidence type="ECO:0000256" key="5">
    <source>
        <dbReference type="ARBA" id="ARBA00023306"/>
    </source>
</evidence>
<sequence length="1869" mass="194829">MSIKKEKLFGTKQPQEFSPLENYPVSSSAYLASDEYVSSSFSSACRGPVITRFFNGGKKIVQTVALTAMLAQNFAPYAHGAFTSNVNSGMTVTGELVSSGRQNINSGGLAISGYLTDQGFQAIYDGGVASGMLVSKNSLNAGAQQIVSSGGLAKDTHLGVFGTQTIYNSGVALGTIIEGSGYQFVASGGTSIDTTVLSSGNQVVSSGGTASGTILNSGGNQVVNSGGIAYSTIMSNGGLLVSNGGSAIDVNHIDGAIYGFDLGASGVSLETKITGTNQSGSFYVSNGVASNLFINSTVNISSGGTAYDTTVNSGGSLNISAGGSAIDVKHNVNGAVNVGQTGAAGGFGAVGIAGALLETKVTGTNQYGSFYMSSGVASNLIIDRGFTIYSGGVLSDAHFLIADGSMRINYGGSAINITAPSAVILSTYIDSETKITGINYMPGAYASNGIVMNFVLAPSDWQHLASGVIASNTVISAAFVGSYLSRGTQRVSSGAAAYETYIIGGAQTVYSGGSAIGTTITGGSSGFDDFFGSIFDFGVQYIHTGAYASNTTLSNGKQYLYPGGIAYNTVLNDGGYLDVDPEASAIGVVQYGGNMVTYVGAYSGTYYRPGDYGSLSVDGDLGATKVTGLNGATSFSLENGVASNFQIYGGGAQHVYDGGVAYNNRVINGFFNIFSGGTAISTVLINNTDSYNGMSVHGGGVASNTVVHSNGVMVIDGSVYAGGVSSAASVYSTVINNGGSVHILPGNSVVGTIINSGGYLRLVTGASLLSTTINSGASMQINNGTFFTSTTINSGVLQTVTSALTIVSTTINNLAMQTIQSGASTEGTTINSGGTQVVSGIVSNTTITGGTQIISSGATATDTTVGSGGITNILLGGSSIDVTQAVGGGIGHSIVAGDTAKITGINASGNSFYLSNGVASNFILYSGASQEVGIGGSAINTQVNSGGEMRIVAGSIIEGQTEINEGGKLVGRLTAMASSAELNISSGMWEQAGGSIVEKLKMDSGNIDIRAASAGKTLTINNFTAANNPIIDMNVALGDDASAADKINVTNYTGNTLLRVHNAGGTGALTTSDGIKLVDIQDASTGTFALVGGKVDNGGYEYKLYQGGLDGSPELFDYFLRSEINPQYTNVFKIMANIPIINVALAKTGMNSLEKRLGDLRAFEGGNNGIWLRTYGKQLSVNDLIGTDLTLFGVEAGYDYLFNLSALNKLYVGIMAGYIQSGDIKTKQDNGVYAKGTGNAPSAGIYVSFVNEKGWFVDVTVRDFLTKLDMTNYAADGTELTFKPERNILGASIELGKTFKQKTGERSYVRIEPKAELTYLKATGGAAEVKNGIGSLNYDDADYITGKAGILLGYVKVRTNGLTVEPYIELSYSNEFSGKGKINYAAAEYASDLGGGSFEGAAGIDVGISNNLYIYGQATYEKGDKEEGIGGNLGIRYSFGETAKTGNNVSENTEYDAAAYLLGEDFKSIEGGKPVDLEQEEGVPLKTYSGYIEQIKKVLADSAKKEEYSEDAYDSIGGLTAPKANLLEAIKAYEKETITPIQEYELRTQVERKIDYDSQQVNFKANSVSPYAAAETAGVADSAPVEEVKAAQTLWKEKGAGSPYFKKWFRDSKVVDKNGKPLLVYQLEKNNSSALNENQEGAAQDDQLYFTPRRAEADIYSDGSDGNDGYIMPVFVNIKKPIIINSKESQINAEKILNSEEKNNYNGVIAYGKDGAIATVAAFKEAQVKSVENSGEFGEIAQTLAEPVYIGSPEVEVNMKTVHFAFDKSELSDNAKEALKENAKWLLKNPEVNIVVEGHADERGSKEYNIALGHRRAATVKEYYINLGVAENRITTVSYGKRKPLNAGSYESAYSQNRRSESKKLEKAK</sequence>
<dbReference type="CDD" id="cd07185">
    <property type="entry name" value="OmpA_C-like"/>
    <property type="match status" value="1"/>
</dbReference>
<dbReference type="Gene3D" id="3.30.1330.60">
    <property type="entry name" value="OmpA-like domain"/>
    <property type="match status" value="1"/>
</dbReference>
<evidence type="ECO:0000256" key="6">
    <source>
        <dbReference type="PROSITE-ProRule" id="PRU00473"/>
    </source>
</evidence>
<feature type="compositionally biased region" description="Basic and acidic residues" evidence="7">
    <location>
        <begin position="1858"/>
        <end position="1869"/>
    </location>
</feature>
<dbReference type="NCBIfam" id="TIGR02802">
    <property type="entry name" value="Pal_lipo"/>
    <property type="match status" value="1"/>
</dbReference>
<dbReference type="OrthoDB" id="6053567at2"/>
<dbReference type="Pfam" id="PF00691">
    <property type="entry name" value="OmpA"/>
    <property type="match status" value="1"/>
</dbReference>
<evidence type="ECO:0000313" key="11">
    <source>
        <dbReference type="Proteomes" id="UP000035337"/>
    </source>
</evidence>
<dbReference type="InterPro" id="IPR036737">
    <property type="entry name" value="OmpA-like_sf"/>
</dbReference>
<dbReference type="SUPFAM" id="SSF51126">
    <property type="entry name" value="Pectin lyase-like"/>
    <property type="match status" value="1"/>
</dbReference>
<organism evidence="10 11">
    <name type="scientific">Endomicrobium proavitum</name>
    <dbReference type="NCBI Taxonomy" id="1408281"/>
    <lineage>
        <taxon>Bacteria</taxon>
        <taxon>Pseudomonadati</taxon>
        <taxon>Elusimicrobiota</taxon>
        <taxon>Endomicrobiia</taxon>
        <taxon>Endomicrobiales</taxon>
        <taxon>Endomicrobiaceae</taxon>
        <taxon>Endomicrobium</taxon>
    </lineage>
</organism>
<dbReference type="InterPro" id="IPR003991">
    <property type="entry name" value="Pertactin_virulence_factor"/>
</dbReference>
<dbReference type="InterPro" id="IPR006664">
    <property type="entry name" value="OMP_bac"/>
</dbReference>
<dbReference type="InterPro" id="IPR030930">
    <property type="entry name" value="AIDA"/>
</dbReference>
<proteinExistence type="predicted"/>
<keyword evidence="11" id="KW-1185">Reference proteome</keyword>
<feature type="domain" description="Autotransporter" evidence="9">
    <location>
        <begin position="1163"/>
        <end position="1439"/>
    </location>
</feature>
<dbReference type="SMART" id="SM00869">
    <property type="entry name" value="Autotransporter"/>
    <property type="match status" value="1"/>
</dbReference>
<keyword evidence="2" id="KW-0132">Cell division</keyword>
<evidence type="ECO:0000256" key="3">
    <source>
        <dbReference type="ARBA" id="ARBA00023136"/>
    </source>
</evidence>
<gene>
    <name evidence="10" type="ORF">Epro_0696</name>
</gene>
<dbReference type="EMBL" id="CP009498">
    <property type="protein sequence ID" value="AKL98075.1"/>
    <property type="molecule type" value="Genomic_DNA"/>
</dbReference>
<dbReference type="Proteomes" id="UP000035337">
    <property type="component" value="Chromosome"/>
</dbReference>
<keyword evidence="5" id="KW-0131">Cell cycle</keyword>
<dbReference type="PANTHER" id="PTHR30329">
    <property type="entry name" value="STATOR ELEMENT OF FLAGELLAR MOTOR COMPLEX"/>
    <property type="match status" value="1"/>
</dbReference>
<reference evidence="10 11" key="1">
    <citation type="submission" date="2014-09" db="EMBL/GenBank/DDBJ databases">
        <title>Complete genome sequence of Endomicrobium proavitum.</title>
        <authorList>
            <person name="Zheng H."/>
        </authorList>
    </citation>
    <scope>NUCLEOTIDE SEQUENCE [LARGE SCALE GENOMIC DNA]</scope>
    <source>
        <strain evidence="10 11">Rsa215</strain>
    </source>
</reference>
<dbReference type="InterPro" id="IPR012332">
    <property type="entry name" value="Autotransporter_pectin_lyase_C"/>
</dbReference>
<evidence type="ECO:0000313" key="10">
    <source>
        <dbReference type="EMBL" id="AKL98075.1"/>
    </source>
</evidence>
<dbReference type="InterPro" id="IPR011050">
    <property type="entry name" value="Pectin_lyase_fold/virulence"/>
</dbReference>
<dbReference type="PROSITE" id="PS51208">
    <property type="entry name" value="AUTOTRANSPORTER"/>
    <property type="match status" value="1"/>
</dbReference>
<dbReference type="NCBIfam" id="TIGR04415">
    <property type="entry name" value="O_hepto_targRPT"/>
    <property type="match status" value="8"/>
</dbReference>
<dbReference type="RefSeq" id="WP_052570623.1">
    <property type="nucleotide sequence ID" value="NZ_CP009498.1"/>
</dbReference>
<dbReference type="Pfam" id="PF18883">
    <property type="entry name" value="AC_1"/>
    <property type="match status" value="1"/>
</dbReference>
<dbReference type="SUPFAM" id="SSF103088">
    <property type="entry name" value="OmpA-like"/>
    <property type="match status" value="1"/>
</dbReference>
<keyword evidence="4" id="KW-0998">Cell outer membrane</keyword>